<evidence type="ECO:0000313" key="1">
    <source>
        <dbReference type="EMBL" id="KAK6184040.1"/>
    </source>
</evidence>
<keyword evidence="2" id="KW-1185">Reference proteome</keyword>
<gene>
    <name evidence="1" type="ORF">SNE40_006584</name>
</gene>
<reference evidence="1 2" key="1">
    <citation type="submission" date="2024-01" db="EMBL/GenBank/DDBJ databases">
        <title>The genome of the rayed Mediterranean limpet Patella caerulea (Linnaeus, 1758).</title>
        <authorList>
            <person name="Anh-Thu Weber A."/>
            <person name="Halstead-Nussloch G."/>
        </authorList>
    </citation>
    <scope>NUCLEOTIDE SEQUENCE [LARGE SCALE GENOMIC DNA]</scope>
    <source>
        <strain evidence="1">AATW-2023a</strain>
        <tissue evidence="1">Whole specimen</tissue>
    </source>
</reference>
<accession>A0AAN8JXV5</accession>
<proteinExistence type="predicted"/>
<sequence>MGSAYKAPPPFSDSKPYSRWIDEIKAWQCLTDLDESKQALAVALTFDEHDPSGIRDKVFSDLPLDTLKSDDGMKELIQYMDKLFKKDQLSEAYEVYTEFDRFRRQPDLKMETFGIRKTLQSHKKIQDGIAKFCT</sequence>
<comment type="caution">
    <text evidence="1">The sequence shown here is derived from an EMBL/GenBank/DDBJ whole genome shotgun (WGS) entry which is preliminary data.</text>
</comment>
<dbReference type="AlphaFoldDB" id="A0AAN8JXV5"/>
<name>A0AAN8JXV5_PATCE</name>
<organism evidence="1 2">
    <name type="scientific">Patella caerulea</name>
    <name type="common">Rayed Mediterranean limpet</name>
    <dbReference type="NCBI Taxonomy" id="87958"/>
    <lineage>
        <taxon>Eukaryota</taxon>
        <taxon>Metazoa</taxon>
        <taxon>Spiralia</taxon>
        <taxon>Lophotrochozoa</taxon>
        <taxon>Mollusca</taxon>
        <taxon>Gastropoda</taxon>
        <taxon>Patellogastropoda</taxon>
        <taxon>Patelloidea</taxon>
        <taxon>Patellidae</taxon>
        <taxon>Patella</taxon>
    </lineage>
</organism>
<evidence type="ECO:0000313" key="2">
    <source>
        <dbReference type="Proteomes" id="UP001347796"/>
    </source>
</evidence>
<dbReference type="Proteomes" id="UP001347796">
    <property type="component" value="Unassembled WGS sequence"/>
</dbReference>
<protein>
    <submittedName>
        <fullName evidence="1">Uncharacterized protein</fullName>
    </submittedName>
</protein>
<dbReference type="EMBL" id="JAZGQO010000006">
    <property type="protein sequence ID" value="KAK6184040.1"/>
    <property type="molecule type" value="Genomic_DNA"/>
</dbReference>